<dbReference type="Pfam" id="PF03466">
    <property type="entry name" value="LysR_substrate"/>
    <property type="match status" value="1"/>
</dbReference>
<gene>
    <name evidence="6" type="ORF">HNP49_002457</name>
</gene>
<feature type="domain" description="HTH lysR-type" evidence="5">
    <location>
        <begin position="2"/>
        <end position="59"/>
    </location>
</feature>
<dbReference type="AlphaFoldDB" id="A0A7X0EUX9"/>
<dbReference type="InterPro" id="IPR050950">
    <property type="entry name" value="HTH-type_LysR_regulators"/>
</dbReference>
<comment type="caution">
    <text evidence="6">The sequence shown here is derived from an EMBL/GenBank/DDBJ whole genome shotgun (WGS) entry which is preliminary data.</text>
</comment>
<dbReference type="SUPFAM" id="SSF53850">
    <property type="entry name" value="Periplasmic binding protein-like II"/>
    <property type="match status" value="1"/>
</dbReference>
<keyword evidence="3 6" id="KW-0238">DNA-binding</keyword>
<protein>
    <submittedName>
        <fullName evidence="6">DNA-binding transcriptional LysR family regulator</fullName>
    </submittedName>
</protein>
<dbReference type="SUPFAM" id="SSF46785">
    <property type="entry name" value="Winged helix' DNA-binding domain"/>
    <property type="match status" value="1"/>
</dbReference>
<dbReference type="GO" id="GO:0003700">
    <property type="term" value="F:DNA-binding transcription factor activity"/>
    <property type="evidence" value="ECO:0007669"/>
    <property type="project" value="InterPro"/>
</dbReference>
<evidence type="ECO:0000259" key="5">
    <source>
        <dbReference type="PROSITE" id="PS50931"/>
    </source>
</evidence>
<dbReference type="InterPro" id="IPR036390">
    <property type="entry name" value="WH_DNA-bd_sf"/>
</dbReference>
<dbReference type="Gene3D" id="1.10.10.10">
    <property type="entry name" value="Winged helix-like DNA-binding domain superfamily/Winged helix DNA-binding domain"/>
    <property type="match status" value="1"/>
</dbReference>
<dbReference type="PRINTS" id="PR00039">
    <property type="entry name" value="HTHLYSR"/>
</dbReference>
<evidence type="ECO:0000313" key="7">
    <source>
        <dbReference type="Proteomes" id="UP000557193"/>
    </source>
</evidence>
<comment type="similarity">
    <text evidence="1">Belongs to the LysR transcriptional regulatory family.</text>
</comment>
<organism evidence="6 7">
    <name type="scientific">Pseudomonas fluvialis</name>
    <dbReference type="NCBI Taxonomy" id="1793966"/>
    <lineage>
        <taxon>Bacteria</taxon>
        <taxon>Pseudomonadati</taxon>
        <taxon>Pseudomonadota</taxon>
        <taxon>Gammaproteobacteria</taxon>
        <taxon>Pseudomonadales</taxon>
        <taxon>Pseudomonadaceae</taxon>
        <taxon>Pseudomonas</taxon>
    </lineage>
</organism>
<dbReference type="GO" id="GO:0005829">
    <property type="term" value="C:cytosol"/>
    <property type="evidence" value="ECO:0007669"/>
    <property type="project" value="TreeGrafter"/>
</dbReference>
<evidence type="ECO:0000256" key="1">
    <source>
        <dbReference type="ARBA" id="ARBA00009437"/>
    </source>
</evidence>
<dbReference type="InterPro" id="IPR036388">
    <property type="entry name" value="WH-like_DNA-bd_sf"/>
</dbReference>
<dbReference type="PROSITE" id="PS50931">
    <property type="entry name" value="HTH_LYSR"/>
    <property type="match status" value="1"/>
</dbReference>
<dbReference type="Proteomes" id="UP000557193">
    <property type="component" value="Unassembled WGS sequence"/>
</dbReference>
<keyword evidence="2" id="KW-0805">Transcription regulation</keyword>
<evidence type="ECO:0000256" key="4">
    <source>
        <dbReference type="ARBA" id="ARBA00023163"/>
    </source>
</evidence>
<dbReference type="PANTHER" id="PTHR30419:SF30">
    <property type="entry name" value="LYSR FAMILY TRANSCRIPTIONAL REGULATOR"/>
    <property type="match status" value="1"/>
</dbReference>
<dbReference type="GO" id="GO:0003677">
    <property type="term" value="F:DNA binding"/>
    <property type="evidence" value="ECO:0007669"/>
    <property type="project" value="UniProtKB-KW"/>
</dbReference>
<evidence type="ECO:0000256" key="2">
    <source>
        <dbReference type="ARBA" id="ARBA00023015"/>
    </source>
</evidence>
<proteinExistence type="inferred from homology"/>
<name>A0A7X0EUX9_9PSED</name>
<dbReference type="FunFam" id="1.10.10.10:FF:000001">
    <property type="entry name" value="LysR family transcriptional regulator"/>
    <property type="match status" value="1"/>
</dbReference>
<dbReference type="Gene3D" id="3.40.190.10">
    <property type="entry name" value="Periplasmic binding protein-like II"/>
    <property type="match status" value="2"/>
</dbReference>
<dbReference type="RefSeq" id="WP_184683640.1">
    <property type="nucleotide sequence ID" value="NZ_JACHLL010000004.1"/>
</dbReference>
<keyword evidence="4" id="KW-0804">Transcription</keyword>
<sequence>MIDLRHLRHVLALAEHRNFARAAEALHLTQPALSRSIQALESHFGETLFDRSRRDVTPTAMGELLLRHARQLNLAAAELERDLQLARGMELGELRIGAGPFAGAALVGAPVGQLCQQHPQLHVEVIIAPWLELPERLQRREIDLLVADLHEIETLEDYERLPFGEHLTLPVCRAGHPLSRQTELSLPALLDYPLAGPNLPPAVSRQFLDRLPHALHQTLRQQLKLSITCDSSPTLKSILLHSDAVAVLPLFMAEEELRDGRLVALPQLDPGLHGRFGVAWLKGRRLSRPAQRYIELLQAHDTVLAGREADLLRL</sequence>
<dbReference type="Pfam" id="PF00126">
    <property type="entry name" value="HTH_1"/>
    <property type="match status" value="1"/>
</dbReference>
<keyword evidence="7" id="KW-1185">Reference proteome</keyword>
<accession>A0A7X0EUX9</accession>
<dbReference type="EMBL" id="JACHLL010000004">
    <property type="protein sequence ID" value="MBB6342275.1"/>
    <property type="molecule type" value="Genomic_DNA"/>
</dbReference>
<dbReference type="InterPro" id="IPR000847">
    <property type="entry name" value="LysR_HTH_N"/>
</dbReference>
<evidence type="ECO:0000313" key="6">
    <source>
        <dbReference type="EMBL" id="MBB6342275.1"/>
    </source>
</evidence>
<evidence type="ECO:0000256" key="3">
    <source>
        <dbReference type="ARBA" id="ARBA00023125"/>
    </source>
</evidence>
<reference evidence="6 7" key="1">
    <citation type="submission" date="2020-08" db="EMBL/GenBank/DDBJ databases">
        <title>Functional genomics of gut bacteria from endangered species of beetles.</title>
        <authorList>
            <person name="Carlos-Shanley C."/>
        </authorList>
    </citation>
    <scope>NUCLEOTIDE SEQUENCE [LARGE SCALE GENOMIC DNA]</scope>
    <source>
        <strain evidence="6 7">S00202</strain>
    </source>
</reference>
<dbReference type="PANTHER" id="PTHR30419">
    <property type="entry name" value="HTH-TYPE TRANSCRIPTIONAL REGULATOR YBHD"/>
    <property type="match status" value="1"/>
</dbReference>
<dbReference type="InterPro" id="IPR005119">
    <property type="entry name" value="LysR_subst-bd"/>
</dbReference>